<evidence type="ECO:0000313" key="2">
    <source>
        <dbReference type="EMBL" id="MFC4134884.1"/>
    </source>
</evidence>
<evidence type="ECO:0000259" key="1">
    <source>
        <dbReference type="Pfam" id="PF20530"/>
    </source>
</evidence>
<dbReference type="InterPro" id="IPR046633">
    <property type="entry name" value="DUF6745"/>
</dbReference>
<gene>
    <name evidence="2" type="ORF">ACFOZ4_30100</name>
</gene>
<accession>A0ABV8LWH5</accession>
<dbReference type="Proteomes" id="UP001595816">
    <property type="component" value="Unassembled WGS sequence"/>
</dbReference>
<organism evidence="2 3">
    <name type="scientific">Hamadaea flava</name>
    <dbReference type="NCBI Taxonomy" id="1742688"/>
    <lineage>
        <taxon>Bacteria</taxon>
        <taxon>Bacillati</taxon>
        <taxon>Actinomycetota</taxon>
        <taxon>Actinomycetes</taxon>
        <taxon>Micromonosporales</taxon>
        <taxon>Micromonosporaceae</taxon>
        <taxon>Hamadaea</taxon>
    </lineage>
</organism>
<sequence>MDVFTPDAFSTMDDIGLAERAESWLAAGLCAEPADRAAAEAGVRAAYAVAGLAAPDRIIWLGSPAAGAAAVAMLSTGTDGDPYVWEWLAEQDCVPGRAELGASVRSKVRTGPWARARSALVAELGPVGYARHSVATTRRCWQQLADRIVTPLRTRLTEQFAADADEVGAAAQGALLDAILGQHDAAWLAAYGDDSPELAGLARVARSAGWWWAFERIAVLTERPDQVHRDNLGRLHHAGGPALSYPDGFGMYAWRGMPVPDDVAAQLPELTADRIRSESNAEVRRVMLEYFGFDRYLSESEATRVQSDDFGVLWRLDLPGDEPLVMVEVVNATPEPDGTRRTYFLRVPPTVRTARAGVAWTFDLTEEQYAPQQQT</sequence>
<comment type="caution">
    <text evidence="2">The sequence shown here is derived from an EMBL/GenBank/DDBJ whole genome shotgun (WGS) entry which is preliminary data.</text>
</comment>
<protein>
    <submittedName>
        <fullName evidence="2">DUF6745 domain-containing protein</fullName>
    </submittedName>
</protein>
<dbReference type="Pfam" id="PF20530">
    <property type="entry name" value="DUF6745"/>
    <property type="match status" value="1"/>
</dbReference>
<evidence type="ECO:0000313" key="3">
    <source>
        <dbReference type="Proteomes" id="UP001595816"/>
    </source>
</evidence>
<reference evidence="3" key="1">
    <citation type="journal article" date="2019" name="Int. J. Syst. Evol. Microbiol.">
        <title>The Global Catalogue of Microorganisms (GCM) 10K type strain sequencing project: providing services to taxonomists for standard genome sequencing and annotation.</title>
        <authorList>
            <consortium name="The Broad Institute Genomics Platform"/>
            <consortium name="The Broad Institute Genome Sequencing Center for Infectious Disease"/>
            <person name="Wu L."/>
            <person name="Ma J."/>
        </authorList>
    </citation>
    <scope>NUCLEOTIDE SEQUENCE [LARGE SCALE GENOMIC DNA]</scope>
    <source>
        <strain evidence="3">CGMCC 4.7289</strain>
    </source>
</reference>
<dbReference type="EMBL" id="JBHSAY010000017">
    <property type="protein sequence ID" value="MFC4134884.1"/>
    <property type="molecule type" value="Genomic_DNA"/>
</dbReference>
<keyword evidence="3" id="KW-1185">Reference proteome</keyword>
<feature type="domain" description="DUF6745" evidence="1">
    <location>
        <begin position="174"/>
        <end position="375"/>
    </location>
</feature>
<name>A0ABV8LWH5_9ACTN</name>
<proteinExistence type="predicted"/>